<dbReference type="SMART" id="SM00422">
    <property type="entry name" value="HTH_MERR"/>
    <property type="match status" value="1"/>
</dbReference>
<evidence type="ECO:0000313" key="4">
    <source>
        <dbReference type="Proteomes" id="UP000463883"/>
    </source>
</evidence>
<dbReference type="Gene3D" id="3.20.80.10">
    <property type="entry name" value="Regulatory factor, effector binding domain"/>
    <property type="match status" value="1"/>
</dbReference>
<dbReference type="GO" id="GO:0003700">
    <property type="term" value="F:DNA-binding transcription factor activity"/>
    <property type="evidence" value="ECO:0007669"/>
    <property type="project" value="InterPro"/>
</dbReference>
<dbReference type="InterPro" id="IPR000551">
    <property type="entry name" value="MerR-type_HTH_dom"/>
</dbReference>
<dbReference type="Pfam" id="PF13411">
    <property type="entry name" value="MerR_1"/>
    <property type="match status" value="1"/>
</dbReference>
<dbReference type="CDD" id="cd04782">
    <property type="entry name" value="HTH_BltR"/>
    <property type="match status" value="1"/>
</dbReference>
<sequence length="274" mass="32105">MNLMKQNYFTTGEFAKLCHVKKQTLFHYDDIGLFSPEIIKENGYRYYSYQQIEVFEIISMLKELDMPLKEIKQYLDTRTPESLIQLLHEKQNEVENKIKELEWIKNYIITKTDITEEGLHAATERVSYVEMPEEYLITTDYSGKPDDKSMAAAITKHYNYCHDLGLYMIHSIGSTIRTSDMPTSGIYYSYAHIYTKVSGRIYPDLHIKPAGTFAVIYHRNGFNTAFESYKTLLDDLLQKGYTPGEYFYEDTILDELSMCGYDNYMIKISVHCKK</sequence>
<dbReference type="PANTHER" id="PTHR30204:SF85">
    <property type="entry name" value="MULTIDRUG-EFFLUX TRANSPORTER 2 REGULATOR"/>
    <property type="match status" value="1"/>
</dbReference>
<gene>
    <name evidence="3" type="ORF">Ami3637_00665</name>
</gene>
<dbReference type="InterPro" id="IPR047057">
    <property type="entry name" value="MerR_fam"/>
</dbReference>
<proteinExistence type="predicted"/>
<reference evidence="3 4" key="1">
    <citation type="submission" date="2020-01" db="EMBL/GenBank/DDBJ databases">
        <title>Genomic analysis of Aminipila sp. CBA3637.</title>
        <authorList>
            <person name="Kim Y.B."/>
            <person name="Roh S.W."/>
        </authorList>
    </citation>
    <scope>NUCLEOTIDE SEQUENCE [LARGE SCALE GENOMIC DNA]</scope>
    <source>
        <strain evidence="3 4">CBA3637</strain>
    </source>
</reference>
<evidence type="ECO:0000313" key="3">
    <source>
        <dbReference type="EMBL" id="QHI71095.1"/>
    </source>
</evidence>
<dbReference type="PANTHER" id="PTHR30204">
    <property type="entry name" value="REDOX-CYCLING DRUG-SENSING TRANSCRIPTIONAL ACTIVATOR SOXR"/>
    <property type="match status" value="1"/>
</dbReference>
<dbReference type="PROSITE" id="PS50937">
    <property type="entry name" value="HTH_MERR_2"/>
    <property type="match status" value="1"/>
</dbReference>
<dbReference type="SUPFAM" id="SSF46955">
    <property type="entry name" value="Putative DNA-binding domain"/>
    <property type="match status" value="1"/>
</dbReference>
<keyword evidence="1" id="KW-0238">DNA-binding</keyword>
<dbReference type="RefSeq" id="WP_162360871.1">
    <property type="nucleotide sequence ID" value="NZ_CP047591.1"/>
</dbReference>
<dbReference type="GO" id="GO:0003677">
    <property type="term" value="F:DNA binding"/>
    <property type="evidence" value="ECO:0007669"/>
    <property type="project" value="UniProtKB-KW"/>
</dbReference>
<dbReference type="Proteomes" id="UP000463883">
    <property type="component" value="Chromosome"/>
</dbReference>
<dbReference type="InterPro" id="IPR009061">
    <property type="entry name" value="DNA-bd_dom_put_sf"/>
</dbReference>
<dbReference type="Gene3D" id="1.10.1660.10">
    <property type="match status" value="1"/>
</dbReference>
<name>A0A6P1MJB3_9FIRM</name>
<dbReference type="InterPro" id="IPR011256">
    <property type="entry name" value="Reg_factor_effector_dom_sf"/>
</dbReference>
<evidence type="ECO:0000256" key="1">
    <source>
        <dbReference type="ARBA" id="ARBA00023125"/>
    </source>
</evidence>
<dbReference type="SUPFAM" id="SSF55136">
    <property type="entry name" value="Probable bacterial effector-binding domain"/>
    <property type="match status" value="1"/>
</dbReference>
<keyword evidence="4" id="KW-1185">Reference proteome</keyword>
<protein>
    <submittedName>
        <fullName evidence="3">MerR family transcriptional regulator</fullName>
    </submittedName>
</protein>
<dbReference type="KEGG" id="amic:Ami3637_00665"/>
<organism evidence="3 4">
    <name type="scientific">Aminipila terrae</name>
    <dbReference type="NCBI Taxonomy" id="2697030"/>
    <lineage>
        <taxon>Bacteria</taxon>
        <taxon>Bacillati</taxon>
        <taxon>Bacillota</taxon>
        <taxon>Clostridia</taxon>
        <taxon>Peptostreptococcales</taxon>
        <taxon>Anaerovoracaceae</taxon>
        <taxon>Aminipila</taxon>
    </lineage>
</organism>
<dbReference type="AlphaFoldDB" id="A0A6P1MJB3"/>
<evidence type="ECO:0000259" key="2">
    <source>
        <dbReference type="PROSITE" id="PS50937"/>
    </source>
</evidence>
<dbReference type="EMBL" id="CP047591">
    <property type="protein sequence ID" value="QHI71095.1"/>
    <property type="molecule type" value="Genomic_DNA"/>
</dbReference>
<feature type="domain" description="HTH merR-type" evidence="2">
    <location>
        <begin position="8"/>
        <end position="77"/>
    </location>
</feature>
<accession>A0A6P1MJB3</accession>